<evidence type="ECO:0000256" key="11">
    <source>
        <dbReference type="RuleBase" id="RU366056"/>
    </source>
</evidence>
<comment type="pathway">
    <text evidence="2 11">Glycolipid biosynthesis; glycosylphosphatidylinositol-anchor biosynthesis.</text>
</comment>
<organism evidence="12 13">
    <name type="scientific">Triangularia setosa</name>
    <dbReference type="NCBI Taxonomy" id="2587417"/>
    <lineage>
        <taxon>Eukaryota</taxon>
        <taxon>Fungi</taxon>
        <taxon>Dikarya</taxon>
        <taxon>Ascomycota</taxon>
        <taxon>Pezizomycotina</taxon>
        <taxon>Sordariomycetes</taxon>
        <taxon>Sordariomycetidae</taxon>
        <taxon>Sordariales</taxon>
        <taxon>Podosporaceae</taxon>
        <taxon>Triangularia</taxon>
    </lineage>
</organism>
<evidence type="ECO:0000256" key="6">
    <source>
        <dbReference type="ARBA" id="ARBA00022692"/>
    </source>
</evidence>
<reference evidence="12" key="1">
    <citation type="journal article" date="2023" name="Mol. Phylogenet. Evol.">
        <title>Genome-scale phylogeny and comparative genomics of the fungal order Sordariales.</title>
        <authorList>
            <person name="Hensen N."/>
            <person name="Bonometti L."/>
            <person name="Westerberg I."/>
            <person name="Brannstrom I.O."/>
            <person name="Guillou S."/>
            <person name="Cros-Aarteil S."/>
            <person name="Calhoun S."/>
            <person name="Haridas S."/>
            <person name="Kuo A."/>
            <person name="Mondo S."/>
            <person name="Pangilinan J."/>
            <person name="Riley R."/>
            <person name="LaButti K."/>
            <person name="Andreopoulos B."/>
            <person name="Lipzen A."/>
            <person name="Chen C."/>
            <person name="Yan M."/>
            <person name="Daum C."/>
            <person name="Ng V."/>
            <person name="Clum A."/>
            <person name="Steindorff A."/>
            <person name="Ohm R.A."/>
            <person name="Martin F."/>
            <person name="Silar P."/>
            <person name="Natvig D.O."/>
            <person name="Lalanne C."/>
            <person name="Gautier V."/>
            <person name="Ament-Velasquez S.L."/>
            <person name="Kruys A."/>
            <person name="Hutchinson M.I."/>
            <person name="Powell A.J."/>
            <person name="Barry K."/>
            <person name="Miller A.N."/>
            <person name="Grigoriev I.V."/>
            <person name="Debuchy R."/>
            <person name="Gladieux P."/>
            <person name="Hiltunen Thoren M."/>
            <person name="Johannesson H."/>
        </authorList>
    </citation>
    <scope>NUCLEOTIDE SEQUENCE</scope>
    <source>
        <strain evidence="12">CBS 892.96</strain>
    </source>
</reference>
<dbReference type="SMART" id="SM00780">
    <property type="entry name" value="PIG-X"/>
    <property type="match status" value="1"/>
</dbReference>
<dbReference type="GO" id="GO:0000030">
    <property type="term" value="F:mannosyltransferase activity"/>
    <property type="evidence" value="ECO:0007669"/>
    <property type="project" value="TreeGrafter"/>
</dbReference>
<comment type="subcellular location">
    <subcellularLocation>
        <location evidence="11">Endoplasmic reticulum membrane</location>
        <topology evidence="11">Single-pass membrane protein</topology>
    </subcellularLocation>
    <subcellularLocation>
        <location evidence="1">Endoplasmic reticulum membrane</location>
        <topology evidence="1">Single-pass type III membrane protein</topology>
    </subcellularLocation>
</comment>
<gene>
    <name evidence="12" type="ORF">QBC36DRAFT_330013</name>
</gene>
<reference evidence="12" key="2">
    <citation type="submission" date="2023-05" db="EMBL/GenBank/DDBJ databases">
        <authorList>
            <consortium name="Lawrence Berkeley National Laboratory"/>
            <person name="Steindorff A."/>
            <person name="Hensen N."/>
            <person name="Bonometti L."/>
            <person name="Westerberg I."/>
            <person name="Brannstrom I.O."/>
            <person name="Guillou S."/>
            <person name="Cros-Aarteil S."/>
            <person name="Calhoun S."/>
            <person name="Haridas S."/>
            <person name="Kuo A."/>
            <person name="Mondo S."/>
            <person name="Pangilinan J."/>
            <person name="Riley R."/>
            <person name="Labutti K."/>
            <person name="Andreopoulos B."/>
            <person name="Lipzen A."/>
            <person name="Chen C."/>
            <person name="Yanf M."/>
            <person name="Daum C."/>
            <person name="Ng V."/>
            <person name="Clum A."/>
            <person name="Ohm R."/>
            <person name="Martin F."/>
            <person name="Silar P."/>
            <person name="Natvig D."/>
            <person name="Lalanne C."/>
            <person name="Gautier V."/>
            <person name="Ament-Velasquez S.L."/>
            <person name="Kruys A."/>
            <person name="Hutchinson M.I."/>
            <person name="Powell A.J."/>
            <person name="Barry K."/>
            <person name="Miller A.N."/>
            <person name="Grigoriev I.V."/>
            <person name="Debuchy R."/>
            <person name="Gladieux P."/>
            <person name="Thoren M.H."/>
            <person name="Johannesson H."/>
        </authorList>
    </citation>
    <scope>NUCLEOTIDE SEQUENCE</scope>
    <source>
        <strain evidence="12">CBS 892.96</strain>
    </source>
</reference>
<keyword evidence="13" id="KW-1185">Reference proteome</keyword>
<evidence type="ECO:0000256" key="5">
    <source>
        <dbReference type="ARBA" id="ARBA00022502"/>
    </source>
</evidence>
<evidence type="ECO:0000313" key="12">
    <source>
        <dbReference type="EMBL" id="KAK4176074.1"/>
    </source>
</evidence>
<evidence type="ECO:0000256" key="10">
    <source>
        <dbReference type="ARBA" id="ARBA00023180"/>
    </source>
</evidence>
<comment type="caution">
    <text evidence="12">The sequence shown here is derived from an EMBL/GenBank/DDBJ whole genome shotgun (WGS) entry which is preliminary data.</text>
</comment>
<dbReference type="PANTHER" id="PTHR28533:SF1">
    <property type="entry name" value="PROTEIN PBN1"/>
    <property type="match status" value="1"/>
</dbReference>
<evidence type="ECO:0000256" key="4">
    <source>
        <dbReference type="ARBA" id="ARBA00020410"/>
    </source>
</evidence>
<dbReference type="Pfam" id="PF08320">
    <property type="entry name" value="PIG-X"/>
    <property type="match status" value="1"/>
</dbReference>
<comment type="function">
    <text evidence="11">Required for proper folding and/or the stability of a subset of proteins in the endoplasmic reticulum. Component of glycosylphosphatidylinositol-mannosyltransferase 1 which transfers the first of the 4 mannoses in the GPI-anchor precursors during GPI-anchor biosynthesis. Probably acts by stabilizing the mannosyltransferase GPI14.</text>
</comment>
<feature type="transmembrane region" description="Helical" evidence="11">
    <location>
        <begin position="461"/>
        <end position="488"/>
    </location>
</feature>
<dbReference type="AlphaFoldDB" id="A0AAN6W610"/>
<dbReference type="InterPro" id="IPR013233">
    <property type="entry name" value="PIG-X/PBN1"/>
</dbReference>
<sequence>MRERITFVQKEGDSIEPTALKVDGNGLRGPEVKAVREDRLTFALDELPAELKTLLEGVNQLHIRWVGPVAYEAVSPLLARLPPGFHLFYTPGSDTSTNPCPLLNKAFGTNSCSSPSESFTTLPTDRFTHSTAHQFYQPLPSLSAFTNFAKSQLCPAGSSTQSFCESRLSSLNKASQLDISYDTISHTLRLTSLGPYGSQSLSASLLSPSIRTEVGIISTASPKTLEPHEVGISGLLTVLGQQTAPSPILFSFPSRHRDAASSFTSRFLSPTGLHPTLQLSISSPTPPKASPNPETCRLHGYFTLPKTIFPDRYQLDDELFLASKNLIKVRYVTPGVDLEAPEYVMTTWGSAMLVELAPPSQGGEGKGEWTAEVPLHLRYLAPSVTGYRTAEVPYPALFWACTAEEGTKFPTNPFEKDKVGYDGLFGERTVFWHLSPKPEQGDNRLVNTIKVPVLNLERADWVTVGTAAVVLLGFAWVVVKLLLVVFGGNTVDKEKKKQ</sequence>
<comment type="similarity">
    <text evidence="3 11">Belongs to the PIGX family.</text>
</comment>
<keyword evidence="5 11" id="KW-0337">GPI-anchor biosynthesis</keyword>
<dbReference type="EMBL" id="MU866209">
    <property type="protein sequence ID" value="KAK4176074.1"/>
    <property type="molecule type" value="Genomic_DNA"/>
</dbReference>
<name>A0AAN6W610_9PEZI</name>
<evidence type="ECO:0000256" key="7">
    <source>
        <dbReference type="ARBA" id="ARBA00022824"/>
    </source>
</evidence>
<evidence type="ECO:0000256" key="8">
    <source>
        <dbReference type="ARBA" id="ARBA00022989"/>
    </source>
</evidence>
<dbReference type="InterPro" id="IPR042322">
    <property type="entry name" value="Pbn1"/>
</dbReference>
<accession>A0AAN6W610</accession>
<keyword evidence="7 11" id="KW-0256">Endoplasmic reticulum</keyword>
<protein>
    <recommendedName>
        <fullName evidence="4 11">Protein PBN1</fullName>
    </recommendedName>
</protein>
<evidence type="ECO:0000256" key="1">
    <source>
        <dbReference type="ARBA" id="ARBA00004643"/>
    </source>
</evidence>
<keyword evidence="6 11" id="KW-0812">Transmembrane</keyword>
<evidence type="ECO:0000256" key="9">
    <source>
        <dbReference type="ARBA" id="ARBA00023136"/>
    </source>
</evidence>
<dbReference type="GO" id="GO:0006506">
    <property type="term" value="P:GPI anchor biosynthetic process"/>
    <property type="evidence" value="ECO:0007669"/>
    <property type="project" value="UniProtKB-KW"/>
</dbReference>
<proteinExistence type="inferred from homology"/>
<dbReference type="GO" id="GO:1990529">
    <property type="term" value="C:glycosylphosphatidylinositol-mannosyltransferase I complex"/>
    <property type="evidence" value="ECO:0007669"/>
    <property type="project" value="TreeGrafter"/>
</dbReference>
<dbReference type="GO" id="GO:0005789">
    <property type="term" value="C:endoplasmic reticulum membrane"/>
    <property type="evidence" value="ECO:0007669"/>
    <property type="project" value="UniProtKB-SubCell"/>
</dbReference>
<evidence type="ECO:0000256" key="3">
    <source>
        <dbReference type="ARBA" id="ARBA00010345"/>
    </source>
</evidence>
<evidence type="ECO:0000313" key="13">
    <source>
        <dbReference type="Proteomes" id="UP001302321"/>
    </source>
</evidence>
<keyword evidence="9 11" id="KW-0472">Membrane</keyword>
<keyword evidence="10" id="KW-0325">Glycoprotein</keyword>
<dbReference type="Proteomes" id="UP001302321">
    <property type="component" value="Unassembled WGS sequence"/>
</dbReference>
<keyword evidence="8 11" id="KW-1133">Transmembrane helix</keyword>
<dbReference type="PANTHER" id="PTHR28533">
    <property type="entry name" value="PROTEIN PBN1"/>
    <property type="match status" value="1"/>
</dbReference>
<evidence type="ECO:0000256" key="2">
    <source>
        <dbReference type="ARBA" id="ARBA00004687"/>
    </source>
</evidence>